<dbReference type="Proteomes" id="UP000078544">
    <property type="component" value="Unassembled WGS sequence"/>
</dbReference>
<evidence type="ECO:0000256" key="1">
    <source>
        <dbReference type="ARBA" id="ARBA00023121"/>
    </source>
</evidence>
<evidence type="ECO:0000256" key="3">
    <source>
        <dbReference type="SAM" id="Phobius"/>
    </source>
</evidence>
<evidence type="ECO:0000313" key="5">
    <source>
        <dbReference type="EMBL" id="KZZ98481.1"/>
    </source>
</evidence>
<protein>
    <submittedName>
        <fullName evidence="5">Acyl CoA binding family protein</fullName>
    </submittedName>
</protein>
<keyword evidence="1" id="KW-0446">Lipid-binding</keyword>
<accession>A0A168E6V7</accession>
<dbReference type="AlphaFoldDB" id="A0A168E6V7"/>
<dbReference type="GO" id="GO:0006631">
    <property type="term" value="P:fatty acid metabolic process"/>
    <property type="evidence" value="ECO:0007669"/>
    <property type="project" value="TreeGrafter"/>
</dbReference>
<dbReference type="Gene3D" id="1.20.80.10">
    <property type="match status" value="1"/>
</dbReference>
<evidence type="ECO:0000256" key="2">
    <source>
        <dbReference type="SAM" id="MobiDB-lite"/>
    </source>
</evidence>
<feature type="compositionally biased region" description="Polar residues" evidence="2">
    <location>
        <begin position="123"/>
        <end position="132"/>
    </location>
</feature>
<dbReference type="PANTHER" id="PTHR23310">
    <property type="entry name" value="ACYL-COA-BINDING PROTEIN, ACBP"/>
    <property type="match status" value="1"/>
</dbReference>
<gene>
    <name evidence="5" type="ORF">AAL_02999</name>
</gene>
<dbReference type="GO" id="GO:0000062">
    <property type="term" value="F:fatty-acyl-CoA binding"/>
    <property type="evidence" value="ECO:0007669"/>
    <property type="project" value="InterPro"/>
</dbReference>
<proteinExistence type="predicted"/>
<keyword evidence="3" id="KW-0472">Membrane</keyword>
<reference evidence="5 6" key="1">
    <citation type="journal article" date="2016" name="Genome Biol. Evol.">
        <title>Divergent and convergent evolution of fungal pathogenicity.</title>
        <authorList>
            <person name="Shang Y."/>
            <person name="Xiao G."/>
            <person name="Zheng P."/>
            <person name="Cen K."/>
            <person name="Zhan S."/>
            <person name="Wang C."/>
        </authorList>
    </citation>
    <scope>NUCLEOTIDE SEQUENCE [LARGE SCALE GENOMIC DNA]</scope>
    <source>
        <strain evidence="5 6">RCEF 2490</strain>
    </source>
</reference>
<dbReference type="PROSITE" id="PS51228">
    <property type="entry name" value="ACB_2"/>
    <property type="match status" value="1"/>
</dbReference>
<sequence>MADSVDRVFVHALNTVKKIPKTGASRPPPSDRLRLYGLYKQAMEGDVDGVMEQPTAGPFLTAEELHKERDKWDAWNAQKGLSRTEAKRRYVEALIETMYRYANTSDAIELVTELEFVWNQIKHNTPSSTDSSPKAGGSAQAPRRFQQPLSGSEGPLKILSPMSEQDEAELRSQKMMDLDDDALGESHLQKSSRWQKKVERAVTKLSAEVAALREHITTGREWRSKKDRSYPVWFGWVLWLILKHLVVDCVLLAILLIWMRRRKDRRLEDVVRTAVLIVRDYVRKVLPSR</sequence>
<dbReference type="SUPFAM" id="SSF47027">
    <property type="entry name" value="Acyl-CoA binding protein"/>
    <property type="match status" value="1"/>
</dbReference>
<dbReference type="InterPro" id="IPR000582">
    <property type="entry name" value="Acyl-CoA-binding_protein"/>
</dbReference>
<dbReference type="Pfam" id="PF00887">
    <property type="entry name" value="ACBP"/>
    <property type="match status" value="1"/>
</dbReference>
<feature type="region of interest" description="Disordered" evidence="2">
    <location>
        <begin position="123"/>
        <end position="158"/>
    </location>
</feature>
<dbReference type="InterPro" id="IPR014352">
    <property type="entry name" value="FERM/acyl-CoA-bd_prot_sf"/>
</dbReference>
<dbReference type="STRING" id="1081109.A0A168E6V7"/>
<keyword evidence="6" id="KW-1185">Reference proteome</keyword>
<keyword evidence="3" id="KW-1133">Transmembrane helix</keyword>
<name>A0A168E6V7_9HYPO</name>
<keyword evidence="3" id="KW-0812">Transmembrane</keyword>
<dbReference type="OrthoDB" id="346910at2759"/>
<organism evidence="5 6">
    <name type="scientific">Moelleriella libera RCEF 2490</name>
    <dbReference type="NCBI Taxonomy" id="1081109"/>
    <lineage>
        <taxon>Eukaryota</taxon>
        <taxon>Fungi</taxon>
        <taxon>Dikarya</taxon>
        <taxon>Ascomycota</taxon>
        <taxon>Pezizomycotina</taxon>
        <taxon>Sordariomycetes</taxon>
        <taxon>Hypocreomycetidae</taxon>
        <taxon>Hypocreales</taxon>
        <taxon>Clavicipitaceae</taxon>
        <taxon>Moelleriella</taxon>
    </lineage>
</organism>
<evidence type="ECO:0000313" key="6">
    <source>
        <dbReference type="Proteomes" id="UP000078544"/>
    </source>
</evidence>
<dbReference type="PANTHER" id="PTHR23310:SF133">
    <property type="entry name" value="COA BINDING PROTEIN, PUTATIVE (AFU_ORTHOLOGUE AFUA_1G12300)-RELATED"/>
    <property type="match status" value="1"/>
</dbReference>
<comment type="caution">
    <text evidence="5">The sequence shown here is derived from an EMBL/GenBank/DDBJ whole genome shotgun (WGS) entry which is preliminary data.</text>
</comment>
<dbReference type="InterPro" id="IPR035984">
    <property type="entry name" value="Acyl-CoA-binding_sf"/>
</dbReference>
<evidence type="ECO:0000259" key="4">
    <source>
        <dbReference type="PROSITE" id="PS51228"/>
    </source>
</evidence>
<dbReference type="EMBL" id="AZGY01000005">
    <property type="protein sequence ID" value="KZZ98481.1"/>
    <property type="molecule type" value="Genomic_DNA"/>
</dbReference>
<feature type="domain" description="ACB" evidence="4">
    <location>
        <begin position="5"/>
        <end position="103"/>
    </location>
</feature>
<feature type="transmembrane region" description="Helical" evidence="3">
    <location>
        <begin position="233"/>
        <end position="258"/>
    </location>
</feature>